<protein>
    <submittedName>
        <fullName evidence="1">Uncharacterized protein m480L</fullName>
    </submittedName>
</protein>
<name>A7IUL0_PBCVM</name>
<reference evidence="1 2" key="1">
    <citation type="journal article" date="2007" name="Virology">
        <title>Sequence and annotation of the 314-kb MT325 and the 321-kb FR483 viruses that infect Chlorella Pbi.</title>
        <authorList>
            <person name="Fitzgerald L.A."/>
            <person name="Graves M.V."/>
            <person name="Li X."/>
            <person name="Feldblyum T."/>
            <person name="Hartigan J."/>
            <person name="Van Etten J.L."/>
        </authorList>
    </citation>
    <scope>NUCLEOTIDE SEQUENCE [LARGE SCALE GENOMIC DNA]</scope>
    <source>
        <strain evidence="1 2">MT325</strain>
    </source>
</reference>
<proteinExistence type="predicted"/>
<accession>A7IUL0</accession>
<gene>
    <name evidence="1" type="primary">m480L</name>
    <name evidence="1" type="ORF">MT325_m480L</name>
</gene>
<dbReference type="Proteomes" id="UP000246715">
    <property type="component" value="Segment"/>
</dbReference>
<organism evidence="1 2">
    <name type="scientific">Paramecium bursaria Chlorella virus MT325</name>
    <name type="common">PBCV-MT325</name>
    <dbReference type="NCBI Taxonomy" id="346932"/>
    <lineage>
        <taxon>Viruses</taxon>
        <taxon>Varidnaviria</taxon>
        <taxon>Bamfordvirae</taxon>
        <taxon>Nucleocytoviricota</taxon>
        <taxon>Megaviricetes</taxon>
        <taxon>Algavirales</taxon>
        <taxon>Phycodnaviridae</taxon>
        <taxon>Chlorovirus</taxon>
        <taxon>Chlorovirus conductrix</taxon>
        <taxon>Paramecium bursaria Chlorella virus A1</taxon>
    </lineage>
</organism>
<evidence type="ECO:0000313" key="1">
    <source>
        <dbReference type="EMBL" id="ABT14034.1"/>
    </source>
</evidence>
<organismHost>
    <name type="scientific">Paramecium bursaria</name>
    <dbReference type="NCBI Taxonomy" id="74790"/>
</organismHost>
<sequence length="77" mass="8472">MLLTHIVSICTRFATEFSVSGTVWKKLYMLPNTLKSLASVLTSARSSLISSRVFSTSPCSKFSIRTSFGLLSMQTMS</sequence>
<dbReference type="EMBL" id="DQ491001">
    <property type="protein sequence ID" value="ABT14034.1"/>
    <property type="molecule type" value="Genomic_DNA"/>
</dbReference>
<evidence type="ECO:0000313" key="2">
    <source>
        <dbReference type="Proteomes" id="UP000246715"/>
    </source>
</evidence>